<protein>
    <recommendedName>
        <fullName evidence="4">Peptidase S1 domain-containing protein</fullName>
    </recommendedName>
</protein>
<feature type="non-terminal residue" evidence="2">
    <location>
        <position position="269"/>
    </location>
</feature>
<proteinExistence type="predicted"/>
<keyword evidence="3" id="KW-1185">Reference proteome</keyword>
<dbReference type="SUPFAM" id="SSF50494">
    <property type="entry name" value="Trypsin-like serine proteases"/>
    <property type="match status" value="1"/>
</dbReference>
<reference evidence="2" key="1">
    <citation type="submission" date="2022-07" db="EMBL/GenBank/DDBJ databases">
        <title>Phylogenomic reconstructions and comparative analyses of Kickxellomycotina fungi.</title>
        <authorList>
            <person name="Reynolds N.K."/>
            <person name="Stajich J.E."/>
            <person name="Barry K."/>
            <person name="Grigoriev I.V."/>
            <person name="Crous P."/>
            <person name="Smith M.E."/>
        </authorList>
    </citation>
    <scope>NUCLEOTIDE SEQUENCE</scope>
    <source>
        <strain evidence="2">NRRL 1565</strain>
    </source>
</reference>
<gene>
    <name evidence="2" type="ORF">H4R20_003657</name>
</gene>
<evidence type="ECO:0000313" key="3">
    <source>
        <dbReference type="Proteomes" id="UP001140094"/>
    </source>
</evidence>
<evidence type="ECO:0008006" key="4">
    <source>
        <dbReference type="Google" id="ProtNLM"/>
    </source>
</evidence>
<sequence length="269" mass="28798">MSTDQLTIAISGDTTSEVVEVRSVTIHPQYNLETLANNIAVVVFSISGSDSSENQVSLTSTAWDERYLFRRTLSDLTAPKWNTPLTGIIDDESKDLCTVASPIYAANTDDFICSKATAAPNDISTCKLPYGMGYGLKSKKAAPIAVYSHTVVFGDGLCSDAKQVSYYTMLSNFLAWANDVANTQAKKLSLSVSEAASDSNSGDKEYQMKAPTNPVPVVKIYGGDLYKQLPTDIEASDLNTDEVDGGSTDESETTGDSISEKGNGDDCTE</sequence>
<feature type="compositionally biased region" description="Acidic residues" evidence="1">
    <location>
        <begin position="239"/>
        <end position="253"/>
    </location>
</feature>
<comment type="caution">
    <text evidence="2">The sequence shown here is derived from an EMBL/GenBank/DDBJ whole genome shotgun (WGS) entry which is preliminary data.</text>
</comment>
<dbReference type="InterPro" id="IPR043504">
    <property type="entry name" value="Peptidase_S1_PA_chymotrypsin"/>
</dbReference>
<feature type="compositionally biased region" description="Basic and acidic residues" evidence="1">
    <location>
        <begin position="258"/>
        <end position="269"/>
    </location>
</feature>
<name>A0A9W8LSG7_9FUNG</name>
<accession>A0A9W8LSG7</accession>
<evidence type="ECO:0000313" key="2">
    <source>
        <dbReference type="EMBL" id="KAJ2801465.1"/>
    </source>
</evidence>
<organism evidence="2 3">
    <name type="scientific">Coemansia guatemalensis</name>
    <dbReference type="NCBI Taxonomy" id="2761395"/>
    <lineage>
        <taxon>Eukaryota</taxon>
        <taxon>Fungi</taxon>
        <taxon>Fungi incertae sedis</taxon>
        <taxon>Zoopagomycota</taxon>
        <taxon>Kickxellomycotina</taxon>
        <taxon>Kickxellomycetes</taxon>
        <taxon>Kickxellales</taxon>
        <taxon>Kickxellaceae</taxon>
        <taxon>Coemansia</taxon>
    </lineage>
</organism>
<dbReference type="AlphaFoldDB" id="A0A9W8LSG7"/>
<dbReference type="InterPro" id="IPR009003">
    <property type="entry name" value="Peptidase_S1_PA"/>
</dbReference>
<dbReference type="Gene3D" id="2.40.10.10">
    <property type="entry name" value="Trypsin-like serine proteases"/>
    <property type="match status" value="1"/>
</dbReference>
<evidence type="ECO:0000256" key="1">
    <source>
        <dbReference type="SAM" id="MobiDB-lite"/>
    </source>
</evidence>
<dbReference type="Proteomes" id="UP001140094">
    <property type="component" value="Unassembled WGS sequence"/>
</dbReference>
<feature type="region of interest" description="Disordered" evidence="1">
    <location>
        <begin position="232"/>
        <end position="269"/>
    </location>
</feature>
<dbReference type="EMBL" id="JANBUO010000808">
    <property type="protein sequence ID" value="KAJ2801465.1"/>
    <property type="molecule type" value="Genomic_DNA"/>
</dbReference>
<dbReference type="OrthoDB" id="6380398at2759"/>